<evidence type="ECO:0000313" key="12">
    <source>
        <dbReference type="EMBL" id="MCD1294932.1"/>
    </source>
</evidence>
<comment type="caution">
    <text evidence="12">The sequence shown here is derived from an EMBL/GenBank/DDBJ whole genome shotgun (WGS) entry which is preliminary data.</text>
</comment>
<dbReference type="EMBL" id="PGCK01000005">
    <property type="protein sequence ID" value="MCD1294932.1"/>
    <property type="molecule type" value="Genomic_DNA"/>
</dbReference>
<dbReference type="AlphaFoldDB" id="A0AAP2REW7"/>
<dbReference type="GO" id="GO:0051301">
    <property type="term" value="P:cell division"/>
    <property type="evidence" value="ECO:0007669"/>
    <property type="project" value="UniProtKB-KW"/>
</dbReference>
<comment type="similarity">
    <text evidence="2 10">Belongs to the TRAFAC class TrmE-Era-EngA-EngB-Septin-like GTPase superfamily. EngB GTPase family.</text>
</comment>
<dbReference type="CDD" id="cd01876">
    <property type="entry name" value="YihA_EngB"/>
    <property type="match status" value="1"/>
</dbReference>
<comment type="cofactor">
    <cofactor evidence="1">
        <name>Mg(2+)</name>
        <dbReference type="ChEBI" id="CHEBI:18420"/>
    </cofactor>
</comment>
<evidence type="ECO:0000256" key="5">
    <source>
        <dbReference type="ARBA" id="ARBA00022741"/>
    </source>
</evidence>
<dbReference type="NCBIfam" id="NF003255">
    <property type="entry name" value="PRK04213.1"/>
    <property type="match status" value="1"/>
</dbReference>
<name>A0AAP2REW7_9EURY</name>
<evidence type="ECO:0000256" key="6">
    <source>
        <dbReference type="ARBA" id="ARBA00022842"/>
    </source>
</evidence>
<dbReference type="RefSeq" id="WP_230741766.1">
    <property type="nucleotide sequence ID" value="NZ_PGCK01000005.1"/>
</dbReference>
<protein>
    <recommendedName>
        <fullName evidence="10">Probable GTP-binding protein EngB</fullName>
    </recommendedName>
</protein>
<dbReference type="GO" id="GO:0046872">
    <property type="term" value="F:metal ion binding"/>
    <property type="evidence" value="ECO:0007669"/>
    <property type="project" value="UniProtKB-KW"/>
</dbReference>
<dbReference type="GO" id="GO:0005525">
    <property type="term" value="F:GTP binding"/>
    <property type="evidence" value="ECO:0007669"/>
    <property type="project" value="UniProtKB-UniRule"/>
</dbReference>
<evidence type="ECO:0000256" key="7">
    <source>
        <dbReference type="ARBA" id="ARBA00023134"/>
    </source>
</evidence>
<evidence type="ECO:0000256" key="1">
    <source>
        <dbReference type="ARBA" id="ARBA00001946"/>
    </source>
</evidence>
<comment type="function">
    <text evidence="10">Necessary for normal cell division and for the maintenance of normal septation.</text>
</comment>
<feature type="domain" description="EngB-type G" evidence="11">
    <location>
        <begin position="14"/>
        <end position="201"/>
    </location>
</feature>
<dbReference type="HAMAP" id="MF_00321">
    <property type="entry name" value="GTPase_EngB"/>
    <property type="match status" value="1"/>
</dbReference>
<keyword evidence="7 10" id="KW-0342">GTP-binding</keyword>
<dbReference type="Proteomes" id="UP001320159">
    <property type="component" value="Unassembled WGS sequence"/>
</dbReference>
<dbReference type="NCBIfam" id="TIGR00231">
    <property type="entry name" value="small_GTP"/>
    <property type="match status" value="1"/>
</dbReference>
<keyword evidence="13" id="KW-1185">Reference proteome</keyword>
<evidence type="ECO:0000256" key="8">
    <source>
        <dbReference type="ARBA" id="ARBA00023210"/>
    </source>
</evidence>
<dbReference type="Pfam" id="PF01926">
    <property type="entry name" value="MMR_HSR1"/>
    <property type="match status" value="1"/>
</dbReference>
<keyword evidence="9 10" id="KW-0131">Cell cycle</keyword>
<evidence type="ECO:0000256" key="2">
    <source>
        <dbReference type="ARBA" id="ARBA00009638"/>
    </source>
</evidence>
<reference evidence="12 13" key="1">
    <citation type="submission" date="2017-11" db="EMBL/GenBank/DDBJ databases">
        <title>Isolation and Characterization of Family Methanocellaceae Species from Potential Methane Hydrate Area Offshore Southwestern Taiwan.</title>
        <authorList>
            <person name="Zhang W.-L."/>
            <person name="Chen W.-C."/>
            <person name="Lai M.-C."/>
            <person name="Chen S.-C."/>
        </authorList>
    </citation>
    <scope>NUCLEOTIDE SEQUENCE [LARGE SCALE GENOMIC DNA]</scope>
    <source>
        <strain evidence="12 13">CWC-04</strain>
    </source>
</reference>
<evidence type="ECO:0000259" key="11">
    <source>
        <dbReference type="PROSITE" id="PS51706"/>
    </source>
</evidence>
<dbReference type="SUPFAM" id="SSF52540">
    <property type="entry name" value="P-loop containing nucleoside triphosphate hydrolases"/>
    <property type="match status" value="1"/>
</dbReference>
<organism evidence="12 13">
    <name type="scientific">Methanooceanicella nereidis</name>
    <dbReference type="NCBI Taxonomy" id="2052831"/>
    <lineage>
        <taxon>Archaea</taxon>
        <taxon>Methanobacteriati</taxon>
        <taxon>Methanobacteriota</taxon>
        <taxon>Stenosarchaea group</taxon>
        <taxon>Methanomicrobia</taxon>
        <taxon>Methanocellales</taxon>
        <taxon>Methanocellaceae</taxon>
        <taxon>Methanooceanicella</taxon>
    </lineage>
</organism>
<dbReference type="Gene3D" id="3.40.50.300">
    <property type="entry name" value="P-loop containing nucleotide triphosphate hydrolases"/>
    <property type="match status" value="1"/>
</dbReference>
<keyword evidence="8 10" id="KW-0717">Septation</keyword>
<sequence length="211" mass="24331">MSLQDYKSFEHVDAEHEIVFIGRSNVGKSTLMRELLGAKVRVGKRPGVTQKPNFYEYKDLLITDMPGYGYMKGVEHAKQERIKDLIVKYFEDHASRIVCAVQVIDAKSFADIVDRWDGRGEIPIDIELNEFLHDLNIDVIIAANKIDKIDPKDMDTVLDDVVERLKMYPPWSGWLDRLAPITAKKGDVDHLRYLLKNRLRAIKREDLVGCF</sequence>
<evidence type="ECO:0000256" key="3">
    <source>
        <dbReference type="ARBA" id="ARBA00022618"/>
    </source>
</evidence>
<evidence type="ECO:0000256" key="9">
    <source>
        <dbReference type="ARBA" id="ARBA00023306"/>
    </source>
</evidence>
<evidence type="ECO:0000313" key="13">
    <source>
        <dbReference type="Proteomes" id="UP001320159"/>
    </source>
</evidence>
<keyword evidence="6" id="KW-0460">Magnesium</keyword>
<accession>A0AAP2REW7</accession>
<keyword evidence="5 10" id="KW-0547">Nucleotide-binding</keyword>
<dbReference type="InterPro" id="IPR027417">
    <property type="entry name" value="P-loop_NTPase"/>
</dbReference>
<dbReference type="PROSITE" id="PS51706">
    <property type="entry name" value="G_ENGB"/>
    <property type="match status" value="1"/>
</dbReference>
<dbReference type="InterPro" id="IPR019987">
    <property type="entry name" value="GTP-bd_ribosome_bio_YsxC"/>
</dbReference>
<dbReference type="InterPro" id="IPR030393">
    <property type="entry name" value="G_ENGB_dom"/>
</dbReference>
<gene>
    <name evidence="10" type="primary">engB</name>
    <name evidence="12" type="ORF">CUJ83_07965</name>
</gene>
<evidence type="ECO:0000256" key="10">
    <source>
        <dbReference type="HAMAP-Rule" id="MF_00321"/>
    </source>
</evidence>
<evidence type="ECO:0000256" key="4">
    <source>
        <dbReference type="ARBA" id="ARBA00022723"/>
    </source>
</evidence>
<keyword evidence="3 10" id="KW-0132">Cell division</keyword>
<keyword evidence="4" id="KW-0479">Metal-binding</keyword>
<dbReference type="InterPro" id="IPR006073">
    <property type="entry name" value="GTP-bd"/>
</dbReference>
<dbReference type="InterPro" id="IPR005225">
    <property type="entry name" value="Small_GTP-bd"/>
</dbReference>
<proteinExistence type="inferred from homology"/>
<dbReference type="PANTHER" id="PTHR11649:SF13">
    <property type="entry name" value="ENGB-TYPE G DOMAIN-CONTAINING PROTEIN"/>
    <property type="match status" value="1"/>
</dbReference>
<dbReference type="PANTHER" id="PTHR11649">
    <property type="entry name" value="MSS1/TRME-RELATED GTP-BINDING PROTEIN"/>
    <property type="match status" value="1"/>
</dbReference>